<dbReference type="Proteomes" id="UP001447188">
    <property type="component" value="Unassembled WGS sequence"/>
</dbReference>
<gene>
    <name evidence="2" type="ORF">Q9L58_002046</name>
</gene>
<keyword evidence="3" id="KW-1185">Reference proteome</keyword>
<reference evidence="2 3" key="1">
    <citation type="submission" date="2024-02" db="EMBL/GenBank/DDBJ databases">
        <title>Discinaceae phylogenomics.</title>
        <authorList>
            <person name="Dirks A.C."/>
            <person name="James T.Y."/>
        </authorList>
    </citation>
    <scope>NUCLEOTIDE SEQUENCE [LARGE SCALE GENOMIC DNA]</scope>
    <source>
        <strain evidence="2 3">ACD0624</strain>
    </source>
</reference>
<evidence type="ECO:0000256" key="1">
    <source>
        <dbReference type="SAM" id="MobiDB-lite"/>
    </source>
</evidence>
<feature type="region of interest" description="Disordered" evidence="1">
    <location>
        <begin position="112"/>
        <end position="171"/>
    </location>
</feature>
<sequence>MFHKNNSPFFKRNHKDWSLSEYLSFRHRPRFSPRQILDGWKKSLRNISTCASSSCCTNAQRLKATELLTRYEELGNGSDQHLGKSWFAQKTRETPPAASAIHFGPVYQGPVLNAPFTQTNNSPTNAQAQSNPDPDETYEPSDYEDLSNNTGVDQNDDSELENDTVTESLTNKGELSAARAAFMDTYSAMNKDGTWLLAATGRTVECVIFEACKAMDDELFANSLAQSFVIDINDLTMESWFEKAEWAEIRSHVLPLPQPDVLMIESMRRFLCVKTTDELRNVLRTTDYLPAGVSYDRNIHYNSQWVDLVIRMFLALFENPDKPLCASYHLEDWYTSNIWSMIIDHCLIDLRGMTIERKESSCRATSVRKNRNRTMTGKANRLKTGRRLDAIIRTTEDDYHEYGGIEVARSFRDVTSSKWLNDDFKLAKALRDMLFRLHELVDHDNAIAGRLQVVGVLNAGLALQLAHMNHPNGYVCLLQREKPKNVPTGVGGLVQLLHLLKSVSQMKQIIKDCVAVVGSRHADKTEEEKFQELMGETVSDKTRLGWAADSP</sequence>
<proteinExistence type="predicted"/>
<feature type="compositionally biased region" description="Polar residues" evidence="1">
    <location>
        <begin position="115"/>
        <end position="132"/>
    </location>
</feature>
<comment type="caution">
    <text evidence="2">The sequence shown here is derived from an EMBL/GenBank/DDBJ whole genome shotgun (WGS) entry which is preliminary data.</text>
</comment>
<dbReference type="EMBL" id="JBBBZM010000017">
    <property type="protein sequence ID" value="KAL0638817.1"/>
    <property type="molecule type" value="Genomic_DNA"/>
</dbReference>
<name>A0ABR3GSX3_9PEZI</name>
<organism evidence="2 3">
    <name type="scientific">Discina gigas</name>
    <dbReference type="NCBI Taxonomy" id="1032678"/>
    <lineage>
        <taxon>Eukaryota</taxon>
        <taxon>Fungi</taxon>
        <taxon>Dikarya</taxon>
        <taxon>Ascomycota</taxon>
        <taxon>Pezizomycotina</taxon>
        <taxon>Pezizomycetes</taxon>
        <taxon>Pezizales</taxon>
        <taxon>Discinaceae</taxon>
        <taxon>Discina</taxon>
    </lineage>
</organism>
<evidence type="ECO:0000313" key="2">
    <source>
        <dbReference type="EMBL" id="KAL0638817.1"/>
    </source>
</evidence>
<accession>A0ABR3GSX3</accession>
<feature type="compositionally biased region" description="Acidic residues" evidence="1">
    <location>
        <begin position="154"/>
        <end position="164"/>
    </location>
</feature>
<evidence type="ECO:0000313" key="3">
    <source>
        <dbReference type="Proteomes" id="UP001447188"/>
    </source>
</evidence>
<feature type="compositionally biased region" description="Acidic residues" evidence="1">
    <location>
        <begin position="133"/>
        <end position="145"/>
    </location>
</feature>
<protein>
    <submittedName>
        <fullName evidence="2">Uncharacterized protein</fullName>
    </submittedName>
</protein>